<evidence type="ECO:0000313" key="3">
    <source>
        <dbReference type="Proteomes" id="UP001457282"/>
    </source>
</evidence>
<sequence>MGIFSKKGASGFSASSTAEEVTQEIDGIGLTAIVTGATSGIGLETSRVLALRGVHVVMATRNMNAGNNVKEEILKEIPNARIDVMELDLSSLASVRKFAAEFDSKGFPLNILVNNAGIMADTFKLSKDNIELDFATNHLGHFLLTNLLLETMKRTTRESNREGRIVNVSSMCHQDSYREGIRFDSINDKSRYRKYKAYEESKLANILHANELTRRLKEERVEITANSLHPGIIRTNIIRKHIFVQCFLKVLGLISMTKTIQQGAATTCFLALHPQVKGISGEYFVDCNIAKPSSQANDADLAKRLWDFSLSLTNHKE</sequence>
<proteinExistence type="inferred from homology"/>
<reference evidence="2 3" key="1">
    <citation type="journal article" date="2023" name="G3 (Bethesda)">
        <title>A chromosome-length genome assembly and annotation of blackberry (Rubus argutus, cv. 'Hillquist').</title>
        <authorList>
            <person name="Bruna T."/>
            <person name="Aryal R."/>
            <person name="Dudchenko O."/>
            <person name="Sargent D.J."/>
            <person name="Mead D."/>
            <person name="Buti M."/>
            <person name="Cavallini A."/>
            <person name="Hytonen T."/>
            <person name="Andres J."/>
            <person name="Pham M."/>
            <person name="Weisz D."/>
            <person name="Mascagni F."/>
            <person name="Usai G."/>
            <person name="Natali L."/>
            <person name="Bassil N."/>
            <person name="Fernandez G.E."/>
            <person name="Lomsadze A."/>
            <person name="Armour M."/>
            <person name="Olukolu B."/>
            <person name="Poorten T."/>
            <person name="Britton C."/>
            <person name="Davik J."/>
            <person name="Ashrafi H."/>
            <person name="Aiden E.L."/>
            <person name="Borodovsky M."/>
            <person name="Worthington M."/>
        </authorList>
    </citation>
    <scope>NUCLEOTIDE SEQUENCE [LARGE SCALE GENOMIC DNA]</scope>
    <source>
        <strain evidence="2">PI 553951</strain>
    </source>
</reference>
<dbReference type="InterPro" id="IPR036291">
    <property type="entry name" value="NAD(P)-bd_dom_sf"/>
</dbReference>
<dbReference type="AlphaFoldDB" id="A0AAW1WRC9"/>
<dbReference type="PRINTS" id="PR00080">
    <property type="entry name" value="SDRFAMILY"/>
</dbReference>
<evidence type="ECO:0000256" key="1">
    <source>
        <dbReference type="RuleBase" id="RU000363"/>
    </source>
</evidence>
<name>A0AAW1WRC9_RUBAR</name>
<dbReference type="PRINTS" id="PR00081">
    <property type="entry name" value="GDHRDH"/>
</dbReference>
<dbReference type="EMBL" id="JBEDUW010000005">
    <property type="protein sequence ID" value="KAK9927172.1"/>
    <property type="molecule type" value="Genomic_DNA"/>
</dbReference>
<evidence type="ECO:0000313" key="2">
    <source>
        <dbReference type="EMBL" id="KAK9927172.1"/>
    </source>
</evidence>
<evidence type="ECO:0008006" key="4">
    <source>
        <dbReference type="Google" id="ProtNLM"/>
    </source>
</evidence>
<dbReference type="Proteomes" id="UP001457282">
    <property type="component" value="Unassembled WGS sequence"/>
</dbReference>
<dbReference type="Gene3D" id="3.40.50.720">
    <property type="entry name" value="NAD(P)-binding Rossmann-like Domain"/>
    <property type="match status" value="1"/>
</dbReference>
<dbReference type="Pfam" id="PF00106">
    <property type="entry name" value="adh_short"/>
    <property type="match status" value="1"/>
</dbReference>
<dbReference type="SUPFAM" id="SSF51735">
    <property type="entry name" value="NAD(P)-binding Rossmann-fold domains"/>
    <property type="match status" value="1"/>
</dbReference>
<comment type="similarity">
    <text evidence="1">Belongs to the short-chain dehydrogenases/reductases (SDR) family.</text>
</comment>
<protein>
    <recommendedName>
        <fullName evidence="4">Short-chain dehydrogenase TIC 32, chloroplastic</fullName>
    </recommendedName>
</protein>
<dbReference type="InterPro" id="IPR055280">
    <property type="entry name" value="TIC32"/>
</dbReference>
<dbReference type="InterPro" id="IPR002347">
    <property type="entry name" value="SDR_fam"/>
</dbReference>
<accession>A0AAW1WRC9</accession>
<dbReference type="CDD" id="cd05327">
    <property type="entry name" value="retinol-DH_like_SDR_c_like"/>
    <property type="match status" value="1"/>
</dbReference>
<dbReference type="PANTHER" id="PTHR48476:SF1">
    <property type="entry name" value="SHORT-CHAIN DEHYDROGENASE TIC 32, CHLOROPLASTIC-LIKE"/>
    <property type="match status" value="1"/>
</dbReference>
<dbReference type="PANTHER" id="PTHR48476">
    <property type="entry name" value="SHORT-CHAIN DEHYDROGENASE TIC 32, CHLOROPLASTIC-LIKE"/>
    <property type="match status" value="1"/>
</dbReference>
<organism evidence="2 3">
    <name type="scientific">Rubus argutus</name>
    <name type="common">Southern blackberry</name>
    <dbReference type="NCBI Taxonomy" id="59490"/>
    <lineage>
        <taxon>Eukaryota</taxon>
        <taxon>Viridiplantae</taxon>
        <taxon>Streptophyta</taxon>
        <taxon>Embryophyta</taxon>
        <taxon>Tracheophyta</taxon>
        <taxon>Spermatophyta</taxon>
        <taxon>Magnoliopsida</taxon>
        <taxon>eudicotyledons</taxon>
        <taxon>Gunneridae</taxon>
        <taxon>Pentapetalae</taxon>
        <taxon>rosids</taxon>
        <taxon>fabids</taxon>
        <taxon>Rosales</taxon>
        <taxon>Rosaceae</taxon>
        <taxon>Rosoideae</taxon>
        <taxon>Rosoideae incertae sedis</taxon>
        <taxon>Rubus</taxon>
    </lineage>
</organism>
<keyword evidence="3" id="KW-1185">Reference proteome</keyword>
<comment type="caution">
    <text evidence="2">The sequence shown here is derived from an EMBL/GenBank/DDBJ whole genome shotgun (WGS) entry which is preliminary data.</text>
</comment>
<gene>
    <name evidence="2" type="ORF">M0R45_024371</name>
</gene>